<dbReference type="PANTHER" id="PTHR30329:SF21">
    <property type="entry name" value="LIPOPROTEIN YIAD-RELATED"/>
    <property type="match status" value="1"/>
</dbReference>
<accession>A0ABW9RMR6</accession>
<dbReference type="InterPro" id="IPR036737">
    <property type="entry name" value="OmpA-like_sf"/>
</dbReference>
<protein>
    <submittedName>
        <fullName evidence="7">Type IX secretion system membrane protein PorP/SprF</fullName>
    </submittedName>
</protein>
<comment type="subcellular location">
    <subcellularLocation>
        <location evidence="1">Cell outer membrane</location>
    </subcellularLocation>
</comment>
<dbReference type="CDD" id="cd07185">
    <property type="entry name" value="OmpA_C-like"/>
    <property type="match status" value="1"/>
</dbReference>
<comment type="caution">
    <text evidence="7">The sequence shown here is derived from an EMBL/GenBank/DDBJ whole genome shotgun (WGS) entry which is preliminary data.</text>
</comment>
<feature type="region of interest" description="Disordered" evidence="5">
    <location>
        <begin position="324"/>
        <end position="394"/>
    </location>
</feature>
<evidence type="ECO:0000256" key="4">
    <source>
        <dbReference type="PROSITE-ProRule" id="PRU00473"/>
    </source>
</evidence>
<sequence length="520" mass="58501">MLRLLLLIISIITFTQVARAQYFQFSQYDFAPQRINPALVASSDYAHLDLIYRNQNVAEDLSIKSTAISMDYPLIGRNGGSRWGGIGVAFLDDRSGEAGIFKINEVAFTSAINTFISRNQTLSLGVKVLYQTRRLSLDALYTGSQYIPERGFDLSVSQGENIADLNRNILTFSGGLHWQINNRKGDKLGYAGLSFFDINKPEENFFSEGSSLSTTAIASFGLKIYKKDALSIFPEMLLTRAAAQNTLNLGTVSTYELSDLNQHRGKVHLITKYVVGKYGIAGIQFEKENYKVGFSYDFPLSKQIANNGAIEFGVEIKTLVKSKNKYKRTKTRNRKPRKSRGSKIGKKVTKPLKERYPKKDEQEESEKESLRQEIENVMEESPQDDKKVERDSVDLSAKAGKLDRTPLIPEKTRVSFHFRFESSELDDKSKIYLQELAQILKQDPYLKVSIIGHTDALGAEAYNMKLSIQRAEVVKALLVGEGIAKDRIIAIGQGETQPIESNDSKAGRSKNRRVEFIMSY</sequence>
<keyword evidence="8" id="KW-1185">Reference proteome</keyword>
<evidence type="ECO:0000313" key="7">
    <source>
        <dbReference type="EMBL" id="MTI25236.1"/>
    </source>
</evidence>
<feature type="compositionally biased region" description="Basic residues" evidence="5">
    <location>
        <begin position="324"/>
        <end position="350"/>
    </location>
</feature>
<dbReference type="InterPro" id="IPR006664">
    <property type="entry name" value="OMP_bac"/>
</dbReference>
<dbReference type="InterPro" id="IPR019861">
    <property type="entry name" value="PorP/SprF_Bacteroidetes"/>
</dbReference>
<dbReference type="RefSeq" id="WP_155171270.1">
    <property type="nucleotide sequence ID" value="NZ_BAAAFL010000068.1"/>
</dbReference>
<feature type="compositionally biased region" description="Basic and acidic residues" evidence="5">
    <location>
        <begin position="351"/>
        <end position="374"/>
    </location>
</feature>
<dbReference type="InterPro" id="IPR006665">
    <property type="entry name" value="OmpA-like"/>
</dbReference>
<gene>
    <name evidence="7" type="ORF">E1163_09810</name>
</gene>
<feature type="domain" description="OmpA-like" evidence="6">
    <location>
        <begin position="404"/>
        <end position="520"/>
    </location>
</feature>
<dbReference type="InterPro" id="IPR050330">
    <property type="entry name" value="Bact_OuterMem_StrucFunc"/>
</dbReference>
<dbReference type="NCBIfam" id="TIGR03519">
    <property type="entry name" value="T9SS_PorP_fam"/>
    <property type="match status" value="1"/>
</dbReference>
<dbReference type="PRINTS" id="PR01021">
    <property type="entry name" value="OMPADOMAIN"/>
</dbReference>
<evidence type="ECO:0000256" key="2">
    <source>
        <dbReference type="ARBA" id="ARBA00023136"/>
    </source>
</evidence>
<dbReference type="PROSITE" id="PS51123">
    <property type="entry name" value="OMPA_2"/>
    <property type="match status" value="1"/>
</dbReference>
<proteinExistence type="predicted"/>
<dbReference type="EMBL" id="SMLW01000496">
    <property type="protein sequence ID" value="MTI25236.1"/>
    <property type="molecule type" value="Genomic_DNA"/>
</dbReference>
<organism evidence="7 8">
    <name type="scientific">Fulvivirga kasyanovii</name>
    <dbReference type="NCBI Taxonomy" id="396812"/>
    <lineage>
        <taxon>Bacteria</taxon>
        <taxon>Pseudomonadati</taxon>
        <taxon>Bacteroidota</taxon>
        <taxon>Cytophagia</taxon>
        <taxon>Cytophagales</taxon>
        <taxon>Fulvivirgaceae</taxon>
        <taxon>Fulvivirga</taxon>
    </lineage>
</organism>
<dbReference type="SUPFAM" id="SSF103088">
    <property type="entry name" value="OmpA-like"/>
    <property type="match status" value="1"/>
</dbReference>
<evidence type="ECO:0000313" key="8">
    <source>
        <dbReference type="Proteomes" id="UP000798808"/>
    </source>
</evidence>
<dbReference type="Gene3D" id="3.30.1330.60">
    <property type="entry name" value="OmpA-like domain"/>
    <property type="match status" value="1"/>
</dbReference>
<keyword evidence="2 4" id="KW-0472">Membrane</keyword>
<keyword evidence="3" id="KW-0998">Cell outer membrane</keyword>
<dbReference type="Proteomes" id="UP000798808">
    <property type="component" value="Unassembled WGS sequence"/>
</dbReference>
<dbReference type="PANTHER" id="PTHR30329">
    <property type="entry name" value="STATOR ELEMENT OF FLAGELLAR MOTOR COMPLEX"/>
    <property type="match status" value="1"/>
</dbReference>
<evidence type="ECO:0000256" key="5">
    <source>
        <dbReference type="SAM" id="MobiDB-lite"/>
    </source>
</evidence>
<evidence type="ECO:0000256" key="3">
    <source>
        <dbReference type="ARBA" id="ARBA00023237"/>
    </source>
</evidence>
<dbReference type="Pfam" id="PF00691">
    <property type="entry name" value="OmpA"/>
    <property type="match status" value="1"/>
</dbReference>
<evidence type="ECO:0000256" key="1">
    <source>
        <dbReference type="ARBA" id="ARBA00004442"/>
    </source>
</evidence>
<feature type="compositionally biased region" description="Basic and acidic residues" evidence="5">
    <location>
        <begin position="383"/>
        <end position="393"/>
    </location>
</feature>
<dbReference type="Pfam" id="PF11751">
    <property type="entry name" value="PorP_SprF"/>
    <property type="match status" value="1"/>
</dbReference>
<name>A0ABW9RMR6_9BACT</name>
<evidence type="ECO:0000259" key="6">
    <source>
        <dbReference type="PROSITE" id="PS51123"/>
    </source>
</evidence>
<reference evidence="7 8" key="1">
    <citation type="submission" date="2019-02" db="EMBL/GenBank/DDBJ databases">
        <authorList>
            <person name="Goldberg S.R."/>
            <person name="Haltli B.A."/>
            <person name="Correa H."/>
            <person name="Russell K.G."/>
        </authorList>
    </citation>
    <scope>NUCLEOTIDE SEQUENCE [LARGE SCALE GENOMIC DNA]</scope>
    <source>
        <strain evidence="7 8">JCM 16186</strain>
    </source>
</reference>